<protein>
    <submittedName>
        <fullName evidence="2">Uncharacterized protein</fullName>
    </submittedName>
</protein>
<reference evidence="2 3" key="1">
    <citation type="submission" date="2018-09" db="EMBL/GenBank/DDBJ databases">
        <title>Complete genome sequence of Euzebya sp. DY32-46 isolated from seawater of Pacific Ocean.</title>
        <authorList>
            <person name="Xu L."/>
            <person name="Wu Y.-H."/>
            <person name="Xu X.-W."/>
        </authorList>
    </citation>
    <scope>NUCLEOTIDE SEQUENCE [LARGE SCALE GENOMIC DNA]</scope>
    <source>
        <strain evidence="2 3">DY32-46</strain>
    </source>
</reference>
<name>A0A346Y1T0_9ACTN</name>
<evidence type="ECO:0000313" key="3">
    <source>
        <dbReference type="Proteomes" id="UP000264006"/>
    </source>
</evidence>
<sequence length="210" mass="21885">MRTIHAVLLVAVLVLTGCGGDGGGDEAVQQTTEPSPTAVAEVETVTPPENPKDEAGLEVDLDPNDDDPIEAEEDPSAPDDDPLELEPEDDTAEPTGPPTEGLPGGRYVQIDTVTASGSAYAVEFTPYNFVPLIGSGDQDFHIHFFWNSVEPQNAGTNGPAPGDWFLYDGGSPFTGYTFAARPPEATQMCALVADSAHGVTVGSGNCVTLP</sequence>
<keyword evidence="3" id="KW-1185">Reference proteome</keyword>
<gene>
    <name evidence="2" type="ORF">DVS28_a3755</name>
</gene>
<organism evidence="2 3">
    <name type="scientific">Euzebya pacifica</name>
    <dbReference type="NCBI Taxonomy" id="1608957"/>
    <lineage>
        <taxon>Bacteria</taxon>
        <taxon>Bacillati</taxon>
        <taxon>Actinomycetota</taxon>
        <taxon>Nitriliruptoria</taxon>
        <taxon>Euzebyales</taxon>
    </lineage>
</organism>
<accession>A0A346Y1T0</accession>
<dbReference type="Proteomes" id="UP000264006">
    <property type="component" value="Chromosome"/>
</dbReference>
<dbReference type="RefSeq" id="WP_164710743.1">
    <property type="nucleotide sequence ID" value="NZ_CP031165.1"/>
</dbReference>
<dbReference type="AlphaFoldDB" id="A0A346Y1T0"/>
<proteinExistence type="predicted"/>
<evidence type="ECO:0000313" key="2">
    <source>
        <dbReference type="EMBL" id="AXV08427.1"/>
    </source>
</evidence>
<evidence type="ECO:0000256" key="1">
    <source>
        <dbReference type="SAM" id="MobiDB-lite"/>
    </source>
</evidence>
<dbReference type="EMBL" id="CP031165">
    <property type="protein sequence ID" value="AXV08427.1"/>
    <property type="molecule type" value="Genomic_DNA"/>
</dbReference>
<feature type="compositionally biased region" description="Acidic residues" evidence="1">
    <location>
        <begin position="56"/>
        <end position="92"/>
    </location>
</feature>
<feature type="region of interest" description="Disordered" evidence="1">
    <location>
        <begin position="24"/>
        <end position="106"/>
    </location>
</feature>
<dbReference type="PROSITE" id="PS51257">
    <property type="entry name" value="PROKAR_LIPOPROTEIN"/>
    <property type="match status" value="1"/>
</dbReference>
<dbReference type="KEGG" id="euz:DVS28_a3755"/>